<gene>
    <name evidence="1" type="ORF">KRR39_20320</name>
</gene>
<reference evidence="1" key="1">
    <citation type="submission" date="2021-06" db="EMBL/GenBank/DDBJ databases">
        <title>Complete genome sequence of Nocardioides sp. G188.</title>
        <authorList>
            <person name="Im W.-T."/>
        </authorList>
    </citation>
    <scope>NUCLEOTIDE SEQUENCE</scope>
    <source>
        <strain evidence="1">G188</strain>
    </source>
</reference>
<proteinExistence type="predicted"/>
<evidence type="ECO:0000313" key="2">
    <source>
        <dbReference type="Proteomes" id="UP000683575"/>
    </source>
</evidence>
<protein>
    <recommendedName>
        <fullName evidence="3">DNA-binding protein</fullName>
    </recommendedName>
</protein>
<dbReference type="EMBL" id="CP077062">
    <property type="protein sequence ID" value="QWZ07711.1"/>
    <property type="molecule type" value="Genomic_DNA"/>
</dbReference>
<sequence>MARVLGVSRTRVNQLARADLIPFETDIRGIRRYRRSQVEVVANARMVRWHHQDQQA</sequence>
<accession>A0A975SXK8</accession>
<name>A0A975SXK8_9ACTN</name>
<keyword evidence="2" id="KW-1185">Reference proteome</keyword>
<organism evidence="1 2">
    <name type="scientific">Nocardioides panacis</name>
    <dbReference type="NCBI Taxonomy" id="2849501"/>
    <lineage>
        <taxon>Bacteria</taxon>
        <taxon>Bacillati</taxon>
        <taxon>Actinomycetota</taxon>
        <taxon>Actinomycetes</taxon>
        <taxon>Propionibacteriales</taxon>
        <taxon>Nocardioidaceae</taxon>
        <taxon>Nocardioides</taxon>
    </lineage>
</organism>
<evidence type="ECO:0008006" key="3">
    <source>
        <dbReference type="Google" id="ProtNLM"/>
    </source>
</evidence>
<dbReference type="KEGG" id="nps:KRR39_20320"/>
<dbReference type="Proteomes" id="UP000683575">
    <property type="component" value="Chromosome"/>
</dbReference>
<dbReference type="AlphaFoldDB" id="A0A975SXK8"/>
<evidence type="ECO:0000313" key="1">
    <source>
        <dbReference type="EMBL" id="QWZ07711.1"/>
    </source>
</evidence>